<evidence type="ECO:0000313" key="1">
    <source>
        <dbReference type="EMBL" id="GEU51642.1"/>
    </source>
</evidence>
<dbReference type="EMBL" id="BKCJ010002897">
    <property type="protein sequence ID" value="GEU51642.1"/>
    <property type="molecule type" value="Genomic_DNA"/>
</dbReference>
<dbReference type="AlphaFoldDB" id="A0A6L2KST0"/>
<proteinExistence type="predicted"/>
<sequence length="133" mass="15018">MPLLPSIDEVKVVKNKEPNNGVDSISIKVPHVMDDVIQPSIPQTIHTTPPNKYYVALTTKSILNEVLEEFKDEILNVTMVDEEADFNPTMDIEELERLIVIDNESYFTKIKNYALVLVFPAAIQVDARRVGHG</sequence>
<organism evidence="1">
    <name type="scientific">Tanacetum cinerariifolium</name>
    <name type="common">Dalmatian daisy</name>
    <name type="synonym">Chrysanthemum cinerariifolium</name>
    <dbReference type="NCBI Taxonomy" id="118510"/>
    <lineage>
        <taxon>Eukaryota</taxon>
        <taxon>Viridiplantae</taxon>
        <taxon>Streptophyta</taxon>
        <taxon>Embryophyta</taxon>
        <taxon>Tracheophyta</taxon>
        <taxon>Spermatophyta</taxon>
        <taxon>Magnoliopsida</taxon>
        <taxon>eudicotyledons</taxon>
        <taxon>Gunneridae</taxon>
        <taxon>Pentapetalae</taxon>
        <taxon>asterids</taxon>
        <taxon>campanulids</taxon>
        <taxon>Asterales</taxon>
        <taxon>Asteraceae</taxon>
        <taxon>Asteroideae</taxon>
        <taxon>Anthemideae</taxon>
        <taxon>Anthemidinae</taxon>
        <taxon>Tanacetum</taxon>
    </lineage>
</organism>
<reference evidence="1" key="1">
    <citation type="journal article" date="2019" name="Sci. Rep.">
        <title>Draft genome of Tanacetum cinerariifolium, the natural source of mosquito coil.</title>
        <authorList>
            <person name="Yamashiro T."/>
            <person name="Shiraishi A."/>
            <person name="Satake H."/>
            <person name="Nakayama K."/>
        </authorList>
    </citation>
    <scope>NUCLEOTIDE SEQUENCE</scope>
</reference>
<protein>
    <submittedName>
        <fullName evidence="1">Uncharacterized protein</fullName>
    </submittedName>
</protein>
<name>A0A6L2KST0_TANCI</name>
<comment type="caution">
    <text evidence="1">The sequence shown here is derived from an EMBL/GenBank/DDBJ whole genome shotgun (WGS) entry which is preliminary data.</text>
</comment>
<accession>A0A6L2KST0</accession>
<gene>
    <name evidence="1" type="ORF">Tci_023620</name>
</gene>